<sequence>MAEAAYTTRTNRNRLTYIGLWALATVAYIGLAVAGYPAVAAVAFFLFGGATFALGRPASMFDERDTDIIEEASANTIQVVGLGSAIVFPTAAILSGLGYIEFPLWLAFAGVVIALVFALWGGFLLLARRRR</sequence>
<comment type="caution">
    <text evidence="2">The sequence shown here is derived from an EMBL/GenBank/DDBJ whole genome shotgun (WGS) entry which is preliminary data.</text>
</comment>
<dbReference type="Proteomes" id="UP000011568">
    <property type="component" value="Unassembled WGS sequence"/>
</dbReference>
<keyword evidence="1" id="KW-0472">Membrane</keyword>
<dbReference type="OrthoDB" id="214463at2157"/>
<feature type="transmembrane region" description="Helical" evidence="1">
    <location>
        <begin position="106"/>
        <end position="127"/>
    </location>
</feature>
<dbReference type="RefSeq" id="WP_004054516.1">
    <property type="nucleotide sequence ID" value="NZ_AOMC01000124.1"/>
</dbReference>
<name>M0MDW0_HALMO</name>
<protein>
    <recommendedName>
        <fullName evidence="4">DUF2178 domain-containing protein</fullName>
    </recommendedName>
</protein>
<gene>
    <name evidence="2" type="ORF">C448_10372</name>
</gene>
<evidence type="ECO:0008006" key="4">
    <source>
        <dbReference type="Google" id="ProtNLM"/>
    </source>
</evidence>
<feature type="transmembrane region" description="Helical" evidence="1">
    <location>
        <begin position="39"/>
        <end position="58"/>
    </location>
</feature>
<dbReference type="EMBL" id="AOMC01000124">
    <property type="protein sequence ID" value="EMA42874.1"/>
    <property type="molecule type" value="Genomic_DNA"/>
</dbReference>
<evidence type="ECO:0000313" key="3">
    <source>
        <dbReference type="Proteomes" id="UP000011568"/>
    </source>
</evidence>
<accession>M0MDW0</accession>
<feature type="transmembrane region" description="Helical" evidence="1">
    <location>
        <begin position="15"/>
        <end position="33"/>
    </location>
</feature>
<keyword evidence="3" id="KW-1185">Reference proteome</keyword>
<proteinExistence type="predicted"/>
<dbReference type="PATRIC" id="fig|931277.6.peg.2028"/>
<evidence type="ECO:0000256" key="1">
    <source>
        <dbReference type="SAM" id="Phobius"/>
    </source>
</evidence>
<dbReference type="AlphaFoldDB" id="M0MDW0"/>
<dbReference type="Pfam" id="PF09946">
    <property type="entry name" value="DUF2178"/>
    <property type="match status" value="1"/>
</dbReference>
<dbReference type="STRING" id="931277.C448_10372"/>
<dbReference type="eggNOG" id="arCOG08181">
    <property type="taxonomic scope" value="Archaea"/>
</dbReference>
<feature type="transmembrane region" description="Helical" evidence="1">
    <location>
        <begin position="79"/>
        <end position="100"/>
    </location>
</feature>
<evidence type="ECO:0000313" key="2">
    <source>
        <dbReference type="EMBL" id="EMA42874.1"/>
    </source>
</evidence>
<organism evidence="2 3">
    <name type="scientific">Halococcus morrhuae DSM 1307</name>
    <dbReference type="NCBI Taxonomy" id="931277"/>
    <lineage>
        <taxon>Archaea</taxon>
        <taxon>Methanobacteriati</taxon>
        <taxon>Methanobacteriota</taxon>
        <taxon>Stenosarchaea group</taxon>
        <taxon>Halobacteria</taxon>
        <taxon>Halobacteriales</taxon>
        <taxon>Halococcaceae</taxon>
        <taxon>Halococcus</taxon>
    </lineage>
</organism>
<dbReference type="InterPro" id="IPR019235">
    <property type="entry name" value="DUF2178_TM"/>
</dbReference>
<reference evidence="2 3" key="1">
    <citation type="journal article" date="2014" name="PLoS Genet.">
        <title>Phylogenetically driven sequencing of extremely halophilic archaea reveals strategies for static and dynamic osmo-response.</title>
        <authorList>
            <person name="Becker E.A."/>
            <person name="Seitzer P.M."/>
            <person name="Tritt A."/>
            <person name="Larsen D."/>
            <person name="Krusor M."/>
            <person name="Yao A.I."/>
            <person name="Wu D."/>
            <person name="Madern D."/>
            <person name="Eisen J.A."/>
            <person name="Darling A.E."/>
            <person name="Facciotti M.T."/>
        </authorList>
    </citation>
    <scope>NUCLEOTIDE SEQUENCE [LARGE SCALE GENOMIC DNA]</scope>
    <source>
        <strain evidence="2 3">DSM 1307</strain>
    </source>
</reference>
<keyword evidence="1" id="KW-0812">Transmembrane</keyword>
<keyword evidence="1" id="KW-1133">Transmembrane helix</keyword>